<dbReference type="Gene3D" id="2.60.40.3500">
    <property type="match status" value="1"/>
</dbReference>
<name>A0A381XUJ6_9ZZZZ</name>
<dbReference type="Pfam" id="PF11741">
    <property type="entry name" value="AMIN"/>
    <property type="match status" value="1"/>
</dbReference>
<accession>A0A381XUJ6</accession>
<reference evidence="2" key="1">
    <citation type="submission" date="2018-05" db="EMBL/GenBank/DDBJ databases">
        <authorList>
            <person name="Lanie J.A."/>
            <person name="Ng W.-L."/>
            <person name="Kazmierczak K.M."/>
            <person name="Andrzejewski T.M."/>
            <person name="Davidsen T.M."/>
            <person name="Wayne K.J."/>
            <person name="Tettelin H."/>
            <person name="Glass J.I."/>
            <person name="Rusch D."/>
            <person name="Podicherti R."/>
            <person name="Tsui H.-C.T."/>
            <person name="Winkler M.E."/>
        </authorList>
    </citation>
    <scope>NUCLEOTIDE SEQUENCE</scope>
</reference>
<proteinExistence type="predicted"/>
<sequence>MVLRRGLEVFALTLALGMSGAYGGTVNDLRFWSGPLSTRVVFDLSHPVEHNVFRLVEPHRVVIDLVSIEPLAQSNLPPPKGFVGGVRTGDRGNGVLRVVLDVTTLVNPKSFVLPPNGIYGHRLVIDLEITTRQSD</sequence>
<dbReference type="AlphaFoldDB" id="A0A381XUJ6"/>
<protein>
    <recommendedName>
        <fullName evidence="1">AMIN domain-containing protein</fullName>
    </recommendedName>
</protein>
<evidence type="ECO:0000313" key="2">
    <source>
        <dbReference type="EMBL" id="SVA67913.1"/>
    </source>
</evidence>
<feature type="domain" description="AMIN" evidence="1">
    <location>
        <begin position="28"/>
        <end position="127"/>
    </location>
</feature>
<evidence type="ECO:0000259" key="1">
    <source>
        <dbReference type="Pfam" id="PF11741"/>
    </source>
</evidence>
<dbReference type="InterPro" id="IPR021731">
    <property type="entry name" value="AMIN_dom"/>
</dbReference>
<organism evidence="2">
    <name type="scientific">marine metagenome</name>
    <dbReference type="NCBI Taxonomy" id="408172"/>
    <lineage>
        <taxon>unclassified sequences</taxon>
        <taxon>metagenomes</taxon>
        <taxon>ecological metagenomes</taxon>
    </lineage>
</organism>
<dbReference type="EMBL" id="UINC01016285">
    <property type="protein sequence ID" value="SVA67913.1"/>
    <property type="molecule type" value="Genomic_DNA"/>
</dbReference>
<feature type="non-terminal residue" evidence="2">
    <location>
        <position position="135"/>
    </location>
</feature>
<gene>
    <name evidence="2" type="ORF">METZ01_LOCUS120767</name>
</gene>